<evidence type="ECO:0000313" key="18">
    <source>
        <dbReference type="EMBL" id="KAF2454966.1"/>
    </source>
</evidence>
<organism evidence="18 19">
    <name type="scientific">Lineolata rhizophorae</name>
    <dbReference type="NCBI Taxonomy" id="578093"/>
    <lineage>
        <taxon>Eukaryota</taxon>
        <taxon>Fungi</taxon>
        <taxon>Dikarya</taxon>
        <taxon>Ascomycota</taxon>
        <taxon>Pezizomycotina</taxon>
        <taxon>Dothideomycetes</taxon>
        <taxon>Dothideomycetes incertae sedis</taxon>
        <taxon>Lineolatales</taxon>
        <taxon>Lineolataceae</taxon>
        <taxon>Lineolata</taxon>
    </lineage>
</organism>
<evidence type="ECO:0000256" key="1">
    <source>
        <dbReference type="ARBA" id="ARBA00004609"/>
    </source>
</evidence>
<gene>
    <name evidence="18" type="ORF">BDY21DRAFT_352043</name>
</gene>
<keyword evidence="14" id="KW-0449">Lipoprotein</keyword>
<comment type="caution">
    <text evidence="15">Lacks conserved residue(s) required for the propagation of feature annotation.</text>
</comment>
<evidence type="ECO:0000256" key="15">
    <source>
        <dbReference type="PROSITE-ProRule" id="PRU01356"/>
    </source>
</evidence>
<keyword evidence="8" id="KW-0479">Metal-binding</keyword>
<dbReference type="GO" id="GO:0046872">
    <property type="term" value="F:metal ion binding"/>
    <property type="evidence" value="ECO:0007669"/>
    <property type="project" value="UniProtKB-KW"/>
</dbReference>
<evidence type="ECO:0000256" key="4">
    <source>
        <dbReference type="ARBA" id="ARBA00022475"/>
    </source>
</evidence>
<comment type="subcellular location">
    <subcellularLocation>
        <location evidence="1">Cell membrane</location>
        <topology evidence="1">Lipid-anchor</topology>
        <topology evidence="1">GPI-anchor</topology>
    </subcellularLocation>
    <subcellularLocation>
        <location evidence="2">Secreted</location>
    </subcellularLocation>
</comment>
<feature type="signal peptide" evidence="16">
    <location>
        <begin position="1"/>
        <end position="18"/>
    </location>
</feature>
<keyword evidence="7" id="KW-0336">GPI-anchor</keyword>
<proteinExistence type="inferred from homology"/>
<dbReference type="PROSITE" id="PS52012">
    <property type="entry name" value="CFEM"/>
    <property type="match status" value="1"/>
</dbReference>
<dbReference type="PANTHER" id="PTHR37928:SF2">
    <property type="entry name" value="GPI ANCHORED CFEM DOMAIN PROTEIN (AFU_ORTHOLOGUE AFUA_6G10580)"/>
    <property type="match status" value="1"/>
</dbReference>
<dbReference type="OrthoDB" id="3065412at2759"/>
<keyword evidence="6" id="KW-0349">Heme</keyword>
<keyword evidence="4" id="KW-1003">Cell membrane</keyword>
<dbReference type="AlphaFoldDB" id="A0A6A6NTA4"/>
<dbReference type="EMBL" id="MU001689">
    <property type="protein sequence ID" value="KAF2454966.1"/>
    <property type="molecule type" value="Genomic_DNA"/>
</dbReference>
<dbReference type="InterPro" id="IPR051735">
    <property type="entry name" value="CFEM_domain"/>
</dbReference>
<keyword evidence="9 16" id="KW-0732">Signal</keyword>
<dbReference type="SMART" id="SM00747">
    <property type="entry name" value="CFEM"/>
    <property type="match status" value="1"/>
</dbReference>
<evidence type="ECO:0000256" key="14">
    <source>
        <dbReference type="ARBA" id="ARBA00023288"/>
    </source>
</evidence>
<evidence type="ECO:0000256" key="3">
    <source>
        <dbReference type="ARBA" id="ARBA00010031"/>
    </source>
</evidence>
<dbReference type="GO" id="GO:0005886">
    <property type="term" value="C:plasma membrane"/>
    <property type="evidence" value="ECO:0007669"/>
    <property type="project" value="UniProtKB-SubCell"/>
</dbReference>
<evidence type="ECO:0000256" key="11">
    <source>
        <dbReference type="ARBA" id="ARBA00023136"/>
    </source>
</evidence>
<evidence type="ECO:0000256" key="7">
    <source>
        <dbReference type="ARBA" id="ARBA00022622"/>
    </source>
</evidence>
<evidence type="ECO:0000256" key="16">
    <source>
        <dbReference type="SAM" id="SignalP"/>
    </source>
</evidence>
<feature type="chain" id="PRO_5025466495" description="CFEM domain-containing protein" evidence="16">
    <location>
        <begin position="19"/>
        <end position="140"/>
    </location>
</feature>
<keyword evidence="5" id="KW-0964">Secreted</keyword>
<feature type="disulfide bond" evidence="15">
    <location>
        <begin position="38"/>
        <end position="45"/>
    </location>
</feature>
<dbReference type="PANTHER" id="PTHR37928">
    <property type="entry name" value="CFEM DOMAIN PROTEIN (AFU_ORTHOLOGUE AFUA_6G14090)"/>
    <property type="match status" value="1"/>
</dbReference>
<evidence type="ECO:0000256" key="10">
    <source>
        <dbReference type="ARBA" id="ARBA00023004"/>
    </source>
</evidence>
<keyword evidence="12 15" id="KW-1015">Disulfide bond</keyword>
<dbReference type="Proteomes" id="UP000799766">
    <property type="component" value="Unassembled WGS sequence"/>
</dbReference>
<dbReference type="GO" id="GO:0005576">
    <property type="term" value="C:extracellular region"/>
    <property type="evidence" value="ECO:0007669"/>
    <property type="project" value="UniProtKB-SubCell"/>
</dbReference>
<accession>A0A6A6NTA4</accession>
<evidence type="ECO:0000256" key="12">
    <source>
        <dbReference type="ARBA" id="ARBA00023157"/>
    </source>
</evidence>
<keyword evidence="19" id="KW-1185">Reference proteome</keyword>
<evidence type="ECO:0000256" key="13">
    <source>
        <dbReference type="ARBA" id="ARBA00023180"/>
    </source>
</evidence>
<comment type="similarity">
    <text evidence="3">Belongs to the RBT5 family.</text>
</comment>
<keyword evidence="10" id="KW-0408">Iron</keyword>
<evidence type="ECO:0000256" key="5">
    <source>
        <dbReference type="ARBA" id="ARBA00022525"/>
    </source>
</evidence>
<evidence type="ECO:0000256" key="9">
    <source>
        <dbReference type="ARBA" id="ARBA00022729"/>
    </source>
</evidence>
<feature type="domain" description="CFEM" evidence="17">
    <location>
        <begin position="1"/>
        <end position="107"/>
    </location>
</feature>
<dbReference type="Pfam" id="PF05730">
    <property type="entry name" value="CFEM"/>
    <property type="match status" value="1"/>
</dbReference>
<feature type="disulfide bond" evidence="15">
    <location>
        <begin position="47"/>
        <end position="80"/>
    </location>
</feature>
<keyword evidence="13" id="KW-0325">Glycoprotein</keyword>
<name>A0A6A6NTA4_9PEZI</name>
<evidence type="ECO:0000256" key="2">
    <source>
        <dbReference type="ARBA" id="ARBA00004613"/>
    </source>
</evidence>
<evidence type="ECO:0000313" key="19">
    <source>
        <dbReference type="Proteomes" id="UP000799766"/>
    </source>
</evidence>
<protein>
    <recommendedName>
        <fullName evidence="17">CFEM domain-containing protein</fullName>
    </recommendedName>
</protein>
<keyword evidence="11" id="KW-0472">Membrane</keyword>
<evidence type="ECO:0000256" key="6">
    <source>
        <dbReference type="ARBA" id="ARBA00022617"/>
    </source>
</evidence>
<reference evidence="18" key="1">
    <citation type="journal article" date="2020" name="Stud. Mycol.">
        <title>101 Dothideomycetes genomes: a test case for predicting lifestyles and emergence of pathogens.</title>
        <authorList>
            <person name="Haridas S."/>
            <person name="Albert R."/>
            <person name="Binder M."/>
            <person name="Bloem J."/>
            <person name="Labutti K."/>
            <person name="Salamov A."/>
            <person name="Andreopoulos B."/>
            <person name="Baker S."/>
            <person name="Barry K."/>
            <person name="Bills G."/>
            <person name="Bluhm B."/>
            <person name="Cannon C."/>
            <person name="Castanera R."/>
            <person name="Culley D."/>
            <person name="Daum C."/>
            <person name="Ezra D."/>
            <person name="Gonzalez J."/>
            <person name="Henrissat B."/>
            <person name="Kuo A."/>
            <person name="Liang C."/>
            <person name="Lipzen A."/>
            <person name="Lutzoni F."/>
            <person name="Magnuson J."/>
            <person name="Mondo S."/>
            <person name="Nolan M."/>
            <person name="Ohm R."/>
            <person name="Pangilinan J."/>
            <person name="Park H.-J."/>
            <person name="Ramirez L."/>
            <person name="Alfaro M."/>
            <person name="Sun H."/>
            <person name="Tritt A."/>
            <person name="Yoshinaga Y."/>
            <person name="Zwiers L.-H."/>
            <person name="Turgeon B."/>
            <person name="Goodwin S."/>
            <person name="Spatafora J."/>
            <person name="Crous P."/>
            <person name="Grigoriev I."/>
        </authorList>
    </citation>
    <scope>NUCLEOTIDE SEQUENCE</scope>
    <source>
        <strain evidence="18">ATCC 16933</strain>
    </source>
</reference>
<evidence type="ECO:0000256" key="8">
    <source>
        <dbReference type="ARBA" id="ARBA00022723"/>
    </source>
</evidence>
<evidence type="ECO:0000259" key="17">
    <source>
        <dbReference type="PROSITE" id="PS52012"/>
    </source>
</evidence>
<sequence length="140" mass="13628">MRVTIASTLAFGAALVAAQFGDLPDCAQSCVGDTLAGCPNMSVDCICNNQGLLSDLSCCVSQVCDPEDIQATIDFANDICGTVDVTVPTAASCPGASASQTGSATSSETAAAASTSNAAVHNSGSGMGVGVALAGMLAMI</sequence>
<dbReference type="GO" id="GO:0098552">
    <property type="term" value="C:side of membrane"/>
    <property type="evidence" value="ECO:0007669"/>
    <property type="project" value="UniProtKB-KW"/>
</dbReference>
<dbReference type="InterPro" id="IPR008427">
    <property type="entry name" value="Extracellular_membr_CFEM_dom"/>
</dbReference>